<dbReference type="PANTHER" id="PTHR42993:SF1">
    <property type="entry name" value="MAOC-LIKE DEHYDRATASE DOMAIN-CONTAINING PROTEIN"/>
    <property type="match status" value="1"/>
</dbReference>
<accession>E2SF71</accession>
<dbReference type="Proteomes" id="UP000003111">
    <property type="component" value="Unassembled WGS sequence"/>
</dbReference>
<feature type="domain" description="MaoC-like" evidence="2">
    <location>
        <begin position="13"/>
        <end position="122"/>
    </location>
</feature>
<dbReference type="CDD" id="cd03450">
    <property type="entry name" value="NodN"/>
    <property type="match status" value="1"/>
</dbReference>
<dbReference type="InterPro" id="IPR029069">
    <property type="entry name" value="HotDog_dom_sf"/>
</dbReference>
<dbReference type="InterPro" id="IPR002539">
    <property type="entry name" value="MaoC-like_dom"/>
</dbReference>
<protein>
    <submittedName>
        <fullName evidence="3">MaoC-like protein</fullName>
    </submittedName>
</protein>
<comment type="caution">
    <text evidence="3">The sequence shown here is derived from an EMBL/GenBank/DDBJ whole genome shotgun (WGS) entry which is preliminary data.</text>
</comment>
<dbReference type="SUPFAM" id="SSF54637">
    <property type="entry name" value="Thioesterase/thiol ester dehydrase-isomerase"/>
    <property type="match status" value="1"/>
</dbReference>
<dbReference type="AlphaFoldDB" id="E2SF71"/>
<comment type="similarity">
    <text evidence="1">Belongs to the enoyl-CoA hydratase/isomerase family.</text>
</comment>
<name>E2SF71_9ACTN</name>
<dbReference type="InterPro" id="IPR039375">
    <property type="entry name" value="NodN-like"/>
</dbReference>
<evidence type="ECO:0000313" key="3">
    <source>
        <dbReference type="EMBL" id="EFQ82156.1"/>
    </source>
</evidence>
<proteinExistence type="inferred from homology"/>
<dbReference type="STRING" id="585531.HMPREF0063_12680"/>
<evidence type="ECO:0000256" key="1">
    <source>
        <dbReference type="ARBA" id="ARBA00005254"/>
    </source>
</evidence>
<evidence type="ECO:0000259" key="2">
    <source>
        <dbReference type="Pfam" id="PF01575"/>
    </source>
</evidence>
<evidence type="ECO:0000313" key="4">
    <source>
        <dbReference type="Proteomes" id="UP000003111"/>
    </source>
</evidence>
<reference evidence="3" key="1">
    <citation type="submission" date="2010-08" db="EMBL/GenBank/DDBJ databases">
        <authorList>
            <person name="Muzny D."/>
            <person name="Qin X."/>
            <person name="Buhay C."/>
            <person name="Dugan-Rocha S."/>
            <person name="Ding Y."/>
            <person name="Chen G."/>
            <person name="Hawes A."/>
            <person name="Holder M."/>
            <person name="Jhangiani S."/>
            <person name="Johnson A."/>
            <person name="Khan Z."/>
            <person name="Li Z."/>
            <person name="Liu W."/>
            <person name="Liu X."/>
            <person name="Perez L."/>
            <person name="Shen H."/>
            <person name="Wang Q."/>
            <person name="Watt J."/>
            <person name="Xi L."/>
            <person name="Xin Y."/>
            <person name="Zhou J."/>
            <person name="Deng J."/>
            <person name="Jiang H."/>
            <person name="Liu Y."/>
            <person name="Qu J."/>
            <person name="Song X.-Z."/>
            <person name="Zhang L."/>
            <person name="Villasana D."/>
            <person name="Johnson A."/>
            <person name="Liu J."/>
            <person name="Liyanage D."/>
            <person name="Lorensuhewa L."/>
            <person name="Robinson T."/>
            <person name="Song A."/>
            <person name="Song B.-B."/>
            <person name="Dinh H."/>
            <person name="Thornton R."/>
            <person name="Coyle M."/>
            <person name="Francisco L."/>
            <person name="Jackson L."/>
            <person name="Javaid M."/>
            <person name="Korchina V."/>
            <person name="Kovar C."/>
            <person name="Mata R."/>
            <person name="Mathew T."/>
            <person name="Ngo R."/>
            <person name="Nguyen L."/>
            <person name="Nguyen N."/>
            <person name="Okwuonu G."/>
            <person name="Ongeri F."/>
            <person name="Pham C."/>
            <person name="Simmons D."/>
            <person name="Wilczek-Boney K."/>
            <person name="Hale W."/>
            <person name="Jakkamsetti A."/>
            <person name="Pham P."/>
            <person name="Ruth R."/>
            <person name="San Lucas F."/>
            <person name="Warren J."/>
            <person name="Zhang J."/>
            <person name="Zhao Z."/>
            <person name="Zhou C."/>
            <person name="Zhu D."/>
            <person name="Lee S."/>
            <person name="Bess C."/>
            <person name="Blankenburg K."/>
            <person name="Forbes L."/>
            <person name="Fu Q."/>
            <person name="Gubbala S."/>
            <person name="Hirani K."/>
            <person name="Jayaseelan J.C."/>
            <person name="Lara F."/>
            <person name="Munidasa M."/>
            <person name="Palculict T."/>
            <person name="Patil S."/>
            <person name="Pu L.-L."/>
            <person name="Saada N."/>
            <person name="Tang L."/>
            <person name="Weissenberger G."/>
            <person name="Zhu Y."/>
            <person name="Hemphill L."/>
            <person name="Shang Y."/>
            <person name="Youmans B."/>
            <person name="Ayvaz T."/>
            <person name="Ross M."/>
            <person name="Santibanez J."/>
            <person name="Aqrawi P."/>
            <person name="Gross S."/>
            <person name="Joshi V."/>
            <person name="Fowler G."/>
            <person name="Nazareth L."/>
            <person name="Reid J."/>
            <person name="Worley K."/>
            <person name="Petrosino J."/>
            <person name="Highlander S."/>
            <person name="Gibbs R."/>
        </authorList>
    </citation>
    <scope>NUCLEOTIDE SEQUENCE [LARGE SCALE GENOMIC DNA]</scope>
    <source>
        <strain evidence="3">DSM 15272</strain>
    </source>
</reference>
<sequence length="156" mass="16604">MSQPRVFSSLEDFKAAAGTELGTSDWVTITQDQIDTFADATGDHQWIHVDPERAATGPFGTTIAHGYLTLSLLPVFSAQIYTVEGLTMGVNYGANKVRFPNPVPVDSRLRATATLKETADIAIGTQATITFVVEREGAEKPAVVAEVVYVMAGGAS</sequence>
<dbReference type="Gene3D" id="3.10.129.10">
    <property type="entry name" value="Hotdog Thioesterase"/>
    <property type="match status" value="1"/>
</dbReference>
<dbReference type="PANTHER" id="PTHR42993">
    <property type="entry name" value="MAOC-LIKE DEHYDRATASE DOMAIN-CONTAINING PROTEIN"/>
    <property type="match status" value="1"/>
</dbReference>
<dbReference type="eggNOG" id="COG2030">
    <property type="taxonomic scope" value="Bacteria"/>
</dbReference>
<dbReference type="EMBL" id="ACLF03000011">
    <property type="protein sequence ID" value="EFQ82156.1"/>
    <property type="molecule type" value="Genomic_DNA"/>
</dbReference>
<dbReference type="HOGENOM" id="CLU_108911_0_0_11"/>
<organism evidence="3 4">
    <name type="scientific">Aeromicrobium marinum DSM 15272</name>
    <dbReference type="NCBI Taxonomy" id="585531"/>
    <lineage>
        <taxon>Bacteria</taxon>
        <taxon>Bacillati</taxon>
        <taxon>Actinomycetota</taxon>
        <taxon>Actinomycetes</taxon>
        <taxon>Propionibacteriales</taxon>
        <taxon>Nocardioidaceae</taxon>
        <taxon>Aeromicrobium</taxon>
    </lineage>
</organism>
<gene>
    <name evidence="3" type="ORF">HMPREF0063_12680</name>
</gene>
<dbReference type="RefSeq" id="WP_007079519.1">
    <property type="nucleotide sequence ID" value="NZ_CM001024.1"/>
</dbReference>
<dbReference type="OrthoDB" id="9801735at2"/>
<keyword evidence="4" id="KW-1185">Reference proteome</keyword>
<dbReference type="Pfam" id="PF01575">
    <property type="entry name" value="MaoC_dehydratas"/>
    <property type="match status" value="1"/>
</dbReference>